<dbReference type="EMBL" id="OZ035832">
    <property type="protein sequence ID" value="CAL1570474.1"/>
    <property type="molecule type" value="Genomic_DNA"/>
</dbReference>
<protein>
    <submittedName>
        <fullName evidence="2">Uncharacterized protein</fullName>
    </submittedName>
</protein>
<evidence type="ECO:0000313" key="2">
    <source>
        <dbReference type="EMBL" id="CAL1570474.1"/>
    </source>
</evidence>
<feature type="region of interest" description="Disordered" evidence="1">
    <location>
        <begin position="65"/>
        <end position="84"/>
    </location>
</feature>
<accession>A0AAV2J519</accession>
<name>A0AAV2J519_KNICA</name>
<organism evidence="2 3">
    <name type="scientific">Knipowitschia caucasica</name>
    <name type="common">Caucasian dwarf goby</name>
    <name type="synonym">Pomatoschistus caucasicus</name>
    <dbReference type="NCBI Taxonomy" id="637954"/>
    <lineage>
        <taxon>Eukaryota</taxon>
        <taxon>Metazoa</taxon>
        <taxon>Chordata</taxon>
        <taxon>Craniata</taxon>
        <taxon>Vertebrata</taxon>
        <taxon>Euteleostomi</taxon>
        <taxon>Actinopterygii</taxon>
        <taxon>Neopterygii</taxon>
        <taxon>Teleostei</taxon>
        <taxon>Neoteleostei</taxon>
        <taxon>Acanthomorphata</taxon>
        <taxon>Gobiaria</taxon>
        <taxon>Gobiiformes</taxon>
        <taxon>Gobioidei</taxon>
        <taxon>Gobiidae</taxon>
        <taxon>Gobiinae</taxon>
        <taxon>Knipowitschia</taxon>
    </lineage>
</organism>
<reference evidence="2 3" key="1">
    <citation type="submission" date="2024-04" db="EMBL/GenBank/DDBJ databases">
        <authorList>
            <person name="Waldvogel A.-M."/>
            <person name="Schoenle A."/>
        </authorList>
    </citation>
    <scope>NUCLEOTIDE SEQUENCE [LARGE SCALE GENOMIC DNA]</scope>
</reference>
<dbReference type="Proteomes" id="UP001497482">
    <property type="component" value="Chromosome 10"/>
</dbReference>
<evidence type="ECO:0000313" key="3">
    <source>
        <dbReference type="Proteomes" id="UP001497482"/>
    </source>
</evidence>
<keyword evidence="3" id="KW-1185">Reference proteome</keyword>
<sequence length="112" mass="12486">MAAKASQAKTREDRLLKEVEELKRLRATDKQKSRAHKVKDKVIVVLQDEHELSAEQSKKEFEELTAARKSPSLSHSLHKCPEQDPTRAAISAAGPTSHYTLVICRGDTHTAS</sequence>
<dbReference type="AlphaFoldDB" id="A0AAV2J519"/>
<evidence type="ECO:0000256" key="1">
    <source>
        <dbReference type="SAM" id="MobiDB-lite"/>
    </source>
</evidence>
<proteinExistence type="predicted"/>
<gene>
    <name evidence="2" type="ORF">KC01_LOCUS2764</name>
</gene>